<dbReference type="PANTHER" id="PTHR39321:SF3">
    <property type="entry name" value="PHOSPHOPANTETHEINE ADENYLYLTRANSFERASE"/>
    <property type="match status" value="1"/>
</dbReference>
<dbReference type="AlphaFoldDB" id="A0A0R2B2V7"/>
<keyword evidence="3 10" id="KW-0662">Pyridine nucleotide biosynthesis</keyword>
<dbReference type="GO" id="GO:0004515">
    <property type="term" value="F:nicotinate-nucleotide adenylyltransferase activity"/>
    <property type="evidence" value="ECO:0007669"/>
    <property type="project" value="UniProtKB-UniRule"/>
</dbReference>
<evidence type="ECO:0000256" key="8">
    <source>
        <dbReference type="ARBA" id="ARBA00023027"/>
    </source>
</evidence>
<keyword evidence="8 10" id="KW-0520">NAD</keyword>
<dbReference type="Pfam" id="PF01467">
    <property type="entry name" value="CTP_transf_like"/>
    <property type="match status" value="1"/>
</dbReference>
<dbReference type="InterPro" id="IPR014729">
    <property type="entry name" value="Rossmann-like_a/b/a_fold"/>
</dbReference>
<evidence type="ECO:0000256" key="7">
    <source>
        <dbReference type="ARBA" id="ARBA00022840"/>
    </source>
</evidence>
<dbReference type="PATRIC" id="fig|1423772.3.peg.937"/>
<keyword evidence="5 10" id="KW-0548">Nucleotidyltransferase</keyword>
<evidence type="ECO:0000256" key="2">
    <source>
        <dbReference type="ARBA" id="ARBA00005019"/>
    </source>
</evidence>
<evidence type="ECO:0000256" key="6">
    <source>
        <dbReference type="ARBA" id="ARBA00022741"/>
    </source>
</evidence>
<evidence type="ECO:0000256" key="4">
    <source>
        <dbReference type="ARBA" id="ARBA00022679"/>
    </source>
</evidence>
<dbReference type="Gene3D" id="3.40.50.620">
    <property type="entry name" value="HUPs"/>
    <property type="match status" value="1"/>
</dbReference>
<proteinExistence type="inferred from homology"/>
<organism evidence="12 13">
    <name type="scientific">Ligilactobacillus murinus DSM 20452 = NBRC 14221</name>
    <dbReference type="NCBI Taxonomy" id="1423772"/>
    <lineage>
        <taxon>Bacteria</taxon>
        <taxon>Bacillati</taxon>
        <taxon>Bacillota</taxon>
        <taxon>Bacilli</taxon>
        <taxon>Lactobacillales</taxon>
        <taxon>Lactobacillaceae</taxon>
        <taxon>Ligilactobacillus</taxon>
    </lineage>
</organism>
<evidence type="ECO:0000256" key="10">
    <source>
        <dbReference type="HAMAP-Rule" id="MF_00244"/>
    </source>
</evidence>
<comment type="similarity">
    <text evidence="10">Belongs to the NadD family.</text>
</comment>
<evidence type="ECO:0000256" key="5">
    <source>
        <dbReference type="ARBA" id="ARBA00022695"/>
    </source>
</evidence>
<evidence type="ECO:0000256" key="3">
    <source>
        <dbReference type="ARBA" id="ARBA00022642"/>
    </source>
</evidence>
<dbReference type="NCBIfam" id="TIGR00125">
    <property type="entry name" value="cyt_tran_rel"/>
    <property type="match status" value="1"/>
</dbReference>
<dbReference type="NCBIfam" id="TIGR00482">
    <property type="entry name" value="nicotinate (nicotinamide) nucleotide adenylyltransferase"/>
    <property type="match status" value="1"/>
</dbReference>
<dbReference type="CDD" id="cd02165">
    <property type="entry name" value="NMNAT"/>
    <property type="match status" value="1"/>
</dbReference>
<dbReference type="HAMAP" id="MF_00244">
    <property type="entry name" value="NaMN_adenylyltr"/>
    <property type="match status" value="1"/>
</dbReference>
<dbReference type="SUPFAM" id="SSF52374">
    <property type="entry name" value="Nucleotidylyl transferase"/>
    <property type="match status" value="1"/>
</dbReference>
<dbReference type="GO" id="GO:0005524">
    <property type="term" value="F:ATP binding"/>
    <property type="evidence" value="ECO:0007669"/>
    <property type="project" value="UniProtKB-KW"/>
</dbReference>
<evidence type="ECO:0000313" key="13">
    <source>
        <dbReference type="Proteomes" id="UP000051612"/>
    </source>
</evidence>
<keyword evidence="6 10" id="KW-0547">Nucleotide-binding</keyword>
<name>A0A0R2B2V7_9LACO</name>
<evidence type="ECO:0000313" key="12">
    <source>
        <dbReference type="EMBL" id="KRM73599.1"/>
    </source>
</evidence>
<comment type="function">
    <text evidence="1 10">Catalyzes the reversible adenylation of nicotinate mononucleotide (NaMN) to nicotinic acid adenine dinucleotide (NaAD).</text>
</comment>
<dbReference type="InterPro" id="IPR004821">
    <property type="entry name" value="Cyt_trans-like"/>
</dbReference>
<dbReference type="EC" id="2.7.7.18" evidence="10"/>
<protein>
    <recommendedName>
        <fullName evidence="10">Probable nicotinate-nucleotide adenylyltransferase</fullName>
        <ecNumber evidence="10">2.7.7.18</ecNumber>
    </recommendedName>
    <alternativeName>
        <fullName evidence="10">Deamido-NAD(+) diphosphorylase</fullName>
    </alternativeName>
    <alternativeName>
        <fullName evidence="10">Deamido-NAD(+) pyrophosphorylase</fullName>
    </alternativeName>
    <alternativeName>
        <fullName evidence="10">Nicotinate mononucleotide adenylyltransferase</fullName>
        <shortName evidence="10">NaMN adenylyltransferase</shortName>
    </alternativeName>
</protein>
<comment type="pathway">
    <text evidence="2 10">Cofactor biosynthesis; NAD(+) biosynthesis; deamido-NAD(+) from nicotinate D-ribonucleotide: step 1/1.</text>
</comment>
<keyword evidence="7 10" id="KW-0067">ATP-binding</keyword>
<dbReference type="Proteomes" id="UP000051612">
    <property type="component" value="Unassembled WGS sequence"/>
</dbReference>
<dbReference type="GO" id="GO:0009435">
    <property type="term" value="P:NAD+ biosynthetic process"/>
    <property type="evidence" value="ECO:0007669"/>
    <property type="project" value="UniProtKB-UniRule"/>
</dbReference>
<evidence type="ECO:0000256" key="1">
    <source>
        <dbReference type="ARBA" id="ARBA00002324"/>
    </source>
</evidence>
<gene>
    <name evidence="10" type="primary">nadD</name>
    <name evidence="12" type="ORF">FC48_GL000865</name>
</gene>
<reference evidence="12 13" key="1">
    <citation type="journal article" date="2015" name="Genome Announc.">
        <title>Expanding the biotechnology potential of lactobacilli through comparative genomics of 213 strains and associated genera.</title>
        <authorList>
            <person name="Sun Z."/>
            <person name="Harris H.M."/>
            <person name="McCann A."/>
            <person name="Guo C."/>
            <person name="Argimon S."/>
            <person name="Zhang W."/>
            <person name="Yang X."/>
            <person name="Jeffery I.B."/>
            <person name="Cooney J.C."/>
            <person name="Kagawa T.F."/>
            <person name="Liu W."/>
            <person name="Song Y."/>
            <person name="Salvetti E."/>
            <person name="Wrobel A."/>
            <person name="Rasinkangas P."/>
            <person name="Parkhill J."/>
            <person name="Rea M.C."/>
            <person name="O'Sullivan O."/>
            <person name="Ritari J."/>
            <person name="Douillard F.P."/>
            <person name="Paul Ross R."/>
            <person name="Yang R."/>
            <person name="Briner A.E."/>
            <person name="Felis G.E."/>
            <person name="de Vos W.M."/>
            <person name="Barrangou R."/>
            <person name="Klaenhammer T.R."/>
            <person name="Caufield P.W."/>
            <person name="Cui Y."/>
            <person name="Zhang H."/>
            <person name="O'Toole P.W."/>
        </authorList>
    </citation>
    <scope>NUCLEOTIDE SEQUENCE [LARGE SCALE GENOMIC DNA]</scope>
    <source>
        <strain evidence="12 13">DSM 20452</strain>
    </source>
</reference>
<keyword evidence="4 10" id="KW-0808">Transferase</keyword>
<evidence type="ECO:0000259" key="11">
    <source>
        <dbReference type="Pfam" id="PF01467"/>
    </source>
</evidence>
<dbReference type="EMBL" id="AYYN01000140">
    <property type="protein sequence ID" value="KRM73599.1"/>
    <property type="molecule type" value="Genomic_DNA"/>
</dbReference>
<dbReference type="InterPro" id="IPR005248">
    <property type="entry name" value="NadD/NMNAT"/>
</dbReference>
<evidence type="ECO:0000256" key="9">
    <source>
        <dbReference type="ARBA" id="ARBA00048721"/>
    </source>
</evidence>
<feature type="domain" description="Cytidyltransferase-like" evidence="11">
    <location>
        <begin position="30"/>
        <end position="186"/>
    </location>
</feature>
<comment type="caution">
    <text evidence="12">The sequence shown here is derived from an EMBL/GenBank/DDBJ whole genome shotgun (WGS) entry which is preliminary data.</text>
</comment>
<comment type="catalytic activity">
    <reaction evidence="9 10">
        <text>nicotinate beta-D-ribonucleotide + ATP + H(+) = deamido-NAD(+) + diphosphate</text>
        <dbReference type="Rhea" id="RHEA:22860"/>
        <dbReference type="ChEBI" id="CHEBI:15378"/>
        <dbReference type="ChEBI" id="CHEBI:30616"/>
        <dbReference type="ChEBI" id="CHEBI:33019"/>
        <dbReference type="ChEBI" id="CHEBI:57502"/>
        <dbReference type="ChEBI" id="CHEBI:58437"/>
        <dbReference type="EC" id="2.7.7.18"/>
    </reaction>
</comment>
<dbReference type="NCBIfam" id="NF000841">
    <property type="entry name" value="PRK00071.1-4"/>
    <property type="match status" value="1"/>
</dbReference>
<accession>A0A0R2B2V7</accession>
<sequence>MGKMLKTETTVASKVQVQPIKADSRERIGIMGGTFNPPHLGHLIMAKQVQEQLDLDKVLFMPDNLPPHIDQKAAIAAKYRVHMVEMSIASEPKFQLEDIEIRRGGVSYTYDTVQELKKLYPNADFYFIIGGDMVEYLPKWYKVDELVKMIQFVSVERKGYAKKSDYPLIWVDVPRIDISSSMIREKVQQGRSIKYLVTSEVENYIKQEGLYHDTNS</sequence>
<dbReference type="PANTHER" id="PTHR39321">
    <property type="entry name" value="NICOTINATE-NUCLEOTIDE ADENYLYLTRANSFERASE-RELATED"/>
    <property type="match status" value="1"/>
</dbReference>
<dbReference type="UniPathway" id="UPA00253">
    <property type="reaction ID" value="UER00332"/>
</dbReference>
<dbReference type="NCBIfam" id="NF000840">
    <property type="entry name" value="PRK00071.1-3"/>
    <property type="match status" value="1"/>
</dbReference>